<feature type="transmembrane region" description="Helical" evidence="1">
    <location>
        <begin position="240"/>
        <end position="267"/>
    </location>
</feature>
<evidence type="ECO:0000313" key="3">
    <source>
        <dbReference type="Proteomes" id="UP000289758"/>
    </source>
</evidence>
<protein>
    <submittedName>
        <fullName evidence="2">Uncharacterized protein</fullName>
    </submittedName>
</protein>
<keyword evidence="3" id="KW-1185">Reference proteome</keyword>
<feature type="transmembrane region" description="Helical" evidence="1">
    <location>
        <begin position="352"/>
        <end position="370"/>
    </location>
</feature>
<accession>A0A4Q1ALX9</accession>
<feature type="transmembrane region" description="Helical" evidence="1">
    <location>
        <begin position="7"/>
        <end position="26"/>
    </location>
</feature>
<feature type="transmembrane region" description="Helical" evidence="1">
    <location>
        <begin position="104"/>
        <end position="122"/>
    </location>
</feature>
<dbReference type="Proteomes" id="UP000289758">
    <property type="component" value="Unassembled WGS sequence"/>
</dbReference>
<keyword evidence="1" id="KW-0812">Transmembrane</keyword>
<evidence type="ECO:0000256" key="1">
    <source>
        <dbReference type="SAM" id="Phobius"/>
    </source>
</evidence>
<keyword evidence="1" id="KW-0472">Membrane</keyword>
<proteinExistence type="predicted"/>
<feature type="transmembrane region" description="Helical" evidence="1">
    <location>
        <begin position="398"/>
        <end position="414"/>
    </location>
</feature>
<dbReference type="EMBL" id="PDKK01000004">
    <property type="protein sequence ID" value="RXK06411.1"/>
    <property type="molecule type" value="Genomic_DNA"/>
</dbReference>
<feature type="transmembrane region" description="Helical" evidence="1">
    <location>
        <begin position="38"/>
        <end position="57"/>
    </location>
</feature>
<reference evidence="2 3" key="1">
    <citation type="submission" date="2017-10" db="EMBL/GenBank/DDBJ databases">
        <title>Genomics of the genus Arcobacter.</title>
        <authorList>
            <person name="Perez-Cataluna A."/>
            <person name="Figueras M.J."/>
        </authorList>
    </citation>
    <scope>NUCLEOTIDE SEQUENCE [LARGE SCALE GENOMIC DNA]</scope>
    <source>
        <strain evidence="2 3">CECT 8441</strain>
    </source>
</reference>
<evidence type="ECO:0000313" key="2">
    <source>
        <dbReference type="EMBL" id="RXK06411.1"/>
    </source>
</evidence>
<gene>
    <name evidence="2" type="ORF">CRV07_06885</name>
</gene>
<feature type="transmembrane region" description="Helical" evidence="1">
    <location>
        <begin position="274"/>
        <end position="292"/>
    </location>
</feature>
<name>A0A4Q1ALX9_9BACT</name>
<keyword evidence="1" id="KW-1133">Transmembrane helix</keyword>
<sequence length="424" mass="49106">MLSLYKVYNFLITIALLHFLFVDFTIFPYLVKFGFIDAYHPTIVNIALMLAILLVFSRLKKTRIAFPITTINLLFFSFFFLLIFENINAVVSMDFPSMTFNTKIILNAMTILVVLFSMKYIYEKEKILDLILKPYIYLVIIMSIFSFVAFILIISNSVDLTAWIVDKSLVRGIDNDPRGIYSFPLYLSLLDIDSNNSFTIFGLPTLKLSSWCKEPQQFAFLASPVIFLIHLINIKRKVLFQFFIIFAVILTSSLTAYIILLMIFILYTLFKSKFSFKVIGLVFIVFSTIWLVDYIENTTFEKSIFNKFTSSTGLQSIGIHHKMLISENFIGTSISGFNTNYDDSEGSFITSILYYSFVGIILVLAMRLIILNKNKERYLLGFTLLYFIVHFTKSTSYLYITFVFYILFISSMVMESKKLKESSL</sequence>
<organism evidence="2 3">
    <name type="scientific">Halarcobacter ebronensis</name>
    <dbReference type="NCBI Taxonomy" id="1462615"/>
    <lineage>
        <taxon>Bacteria</taxon>
        <taxon>Pseudomonadati</taxon>
        <taxon>Campylobacterota</taxon>
        <taxon>Epsilonproteobacteria</taxon>
        <taxon>Campylobacterales</taxon>
        <taxon>Arcobacteraceae</taxon>
        <taxon>Halarcobacter</taxon>
    </lineage>
</organism>
<dbReference type="AlphaFoldDB" id="A0A4Q1ALX9"/>
<comment type="caution">
    <text evidence="2">The sequence shown here is derived from an EMBL/GenBank/DDBJ whole genome shotgun (WGS) entry which is preliminary data.</text>
</comment>
<feature type="transmembrane region" description="Helical" evidence="1">
    <location>
        <begin position="64"/>
        <end position="84"/>
    </location>
</feature>
<feature type="transmembrane region" description="Helical" evidence="1">
    <location>
        <begin position="134"/>
        <end position="154"/>
    </location>
</feature>